<reference evidence="1 2" key="1">
    <citation type="journal article" date="2023" name="Science">
        <title>Complex scaffold remodeling in plant triterpene biosynthesis.</title>
        <authorList>
            <person name="De La Pena R."/>
            <person name="Hodgson H."/>
            <person name="Liu J.C."/>
            <person name="Stephenson M.J."/>
            <person name="Martin A.C."/>
            <person name="Owen C."/>
            <person name="Harkess A."/>
            <person name="Leebens-Mack J."/>
            <person name="Jimenez L.E."/>
            <person name="Osbourn A."/>
            <person name="Sattely E.S."/>
        </authorList>
    </citation>
    <scope>NUCLEOTIDE SEQUENCE [LARGE SCALE GENOMIC DNA]</scope>
    <source>
        <strain evidence="2">cv. JPN11</strain>
        <tissue evidence="1">Leaf</tissue>
    </source>
</reference>
<evidence type="ECO:0000313" key="1">
    <source>
        <dbReference type="EMBL" id="KAJ4723834.1"/>
    </source>
</evidence>
<gene>
    <name evidence="1" type="ORF">OWV82_007156</name>
</gene>
<dbReference type="EMBL" id="CM051396">
    <property type="protein sequence ID" value="KAJ4723834.1"/>
    <property type="molecule type" value="Genomic_DNA"/>
</dbReference>
<protein>
    <submittedName>
        <fullName evidence="1">Disease resistance protein (TIR-NBS-LRR class)</fullName>
    </submittedName>
</protein>
<evidence type="ECO:0000313" key="2">
    <source>
        <dbReference type="Proteomes" id="UP001164539"/>
    </source>
</evidence>
<name>A0ACC1YKE0_MELAZ</name>
<proteinExistence type="predicted"/>
<dbReference type="Proteomes" id="UP001164539">
    <property type="component" value="Chromosome 3"/>
</dbReference>
<comment type="caution">
    <text evidence="1">The sequence shown here is derived from an EMBL/GenBank/DDBJ whole genome shotgun (WGS) entry which is preliminary data.</text>
</comment>
<accession>A0ACC1YKE0</accession>
<sequence>MASSASSSSSLPVKIPQAKYDVFLSFRGEDTRDNFISHLYAALHRKQIQTFIDNQLIRGDEISESFRSAIESSIMSVIVFSEGYASSGWCLDELVKILECRNLYGQIVIPVFYHVNPSHVRNQTGVFGDLFSKLEERFQERLDKLWRWRIALWEVANLSGFNSDVIRPESELIEKIVKDILRRLSIKFGSYYKGDLVGVESIIEEIGTLLTKESTNVYTLGIWGIGGIGKTTIAKAIFSEISSQFEGSYFIENVREQEDKRTGLDRLWEELFSTLLGDENVKIDVPNNLFNFVRLSRKKVLIVFDDVSDFKQIESLIENFHYFGGGSQLIITTRDKHVLERCRVNTIYQVKELLGNDALKLFSQHAFRQNRPNVDYERLSNKIIEYAHGVPLALKVLGGFLFRRTKEEWESTIKKLKRIPNEDIQKVLKISYDGLDDVCKNSFLDIACLFKEKDRGRTMEILDAYGFYADIGIAILVDKCLITVLGNMITMHDLLQEMGMEIVRQESINDPGKRTRLWHHEDIYEVLTCNSGTKVIQGISLDMSKIEEMHLNPRTFTKLRRLRFLNFYGQNKCKLSHFHGPIFSEVGYLHWDGYPMKSLPIHSNKLVSLELRGSKVEKLWDGVQNLVKLKCMDLSHSKQLTKLPDLSKAQNLKELILAGCSSLVETHSSIQHLNKLVFVNLRECESLKSLPPSIQSKSLEQFYLWGCINLKRFPDISSCNLEELDLSGTGIEELSSSIECLTRLHTLDLRNCSRLKQLPKRLCKLKSLEYLNLSNCSNLEKLPDELGNVEESNLSSREIEELSSSIGCLTRLVTLDLSNCSRLQQLPRGLCKLKSLNYLYLSGCLNLQRLPDEFGNLEQLRKFHAERIAIREFPSSTVCLKHLVELSFKGFRVQEHMGFIWPISLSLDGLHSLTSLKLSDCSITELPESLGQLSSLKELYLDKNNFERIPESIINLPNLRCLYLRYCKRLQCLPRLPCSLNIMNADDCISLEALSGLPSLFTLGMSNNYFQQFHLKNCHKLDGNELSEIVQNAQQKIQLISTASLEEQALQVHVEESWGYMYYPGSEIPEWFEFQSMGSSITSELPQSLLNNKVVGFAFCAVVAFEELHYGDQDFNFLCKWKVKTQDGQWDVDCVKAFYPWDSGNVDSDHVLLGYLLLRDYIRLDFDEQHYTANEVSFQLNGNYFGDGEVDCSKAVKKCGINVLYGQDFRKSKQVEIPEIRVLHFYDEESKKDRSGSFSDEEEEPHYKRFKYSTGSFWKN</sequence>
<organism evidence="1 2">
    <name type="scientific">Melia azedarach</name>
    <name type="common">Chinaberry tree</name>
    <dbReference type="NCBI Taxonomy" id="155640"/>
    <lineage>
        <taxon>Eukaryota</taxon>
        <taxon>Viridiplantae</taxon>
        <taxon>Streptophyta</taxon>
        <taxon>Embryophyta</taxon>
        <taxon>Tracheophyta</taxon>
        <taxon>Spermatophyta</taxon>
        <taxon>Magnoliopsida</taxon>
        <taxon>eudicotyledons</taxon>
        <taxon>Gunneridae</taxon>
        <taxon>Pentapetalae</taxon>
        <taxon>rosids</taxon>
        <taxon>malvids</taxon>
        <taxon>Sapindales</taxon>
        <taxon>Meliaceae</taxon>
        <taxon>Melia</taxon>
    </lineage>
</organism>
<keyword evidence="2" id="KW-1185">Reference proteome</keyword>